<dbReference type="Proteomes" id="UP001284601">
    <property type="component" value="Unassembled WGS sequence"/>
</dbReference>
<organism evidence="5 6">
    <name type="scientific">Conexibacter stalactiti</name>
    <dbReference type="NCBI Taxonomy" id="1940611"/>
    <lineage>
        <taxon>Bacteria</taxon>
        <taxon>Bacillati</taxon>
        <taxon>Actinomycetota</taxon>
        <taxon>Thermoleophilia</taxon>
        <taxon>Solirubrobacterales</taxon>
        <taxon>Conexibacteraceae</taxon>
        <taxon>Conexibacter</taxon>
    </lineage>
</organism>
<name>A0ABU4HKP3_9ACTN</name>
<evidence type="ECO:0000313" key="6">
    <source>
        <dbReference type="Proteomes" id="UP001284601"/>
    </source>
</evidence>
<comment type="caution">
    <text evidence="5">The sequence shown here is derived from an EMBL/GenBank/DDBJ whole genome shotgun (WGS) entry which is preliminary data.</text>
</comment>
<sequence length="252" mass="27907">MTSMDMEPKPAEAVPRLVSALRTIRPRPNAADELTQDLIDLLKQEGLQPGDRIPSVTALAGRFAVAPQTIREALRRLQALGLLDFRHGSGVYVREPLARVIVSNPYTGQLDPDVLLDLIDARLLIEPHLACLAVVRGGPDAIAELERILDLADQSLEGQDETLSDLNLDFHRAIARLSGNKVLGQTMDSLLDLYAAEQMMILQVYDNRERDAREHRAVLTAIRGGRPDLAAEQMREHLTGVRTVVEARLRAH</sequence>
<gene>
    <name evidence="5" type="ORF">R7226_06025</name>
</gene>
<dbReference type="PROSITE" id="PS50949">
    <property type="entry name" value="HTH_GNTR"/>
    <property type="match status" value="1"/>
</dbReference>
<evidence type="ECO:0000256" key="1">
    <source>
        <dbReference type="ARBA" id="ARBA00023015"/>
    </source>
</evidence>
<evidence type="ECO:0000256" key="2">
    <source>
        <dbReference type="ARBA" id="ARBA00023125"/>
    </source>
</evidence>
<dbReference type="Pfam" id="PF00392">
    <property type="entry name" value="GntR"/>
    <property type="match status" value="1"/>
</dbReference>
<dbReference type="RefSeq" id="WP_318596141.1">
    <property type="nucleotide sequence ID" value="NZ_JAWSTH010000010.1"/>
</dbReference>
<dbReference type="InterPro" id="IPR000524">
    <property type="entry name" value="Tscrpt_reg_HTH_GntR"/>
</dbReference>
<keyword evidence="1" id="KW-0805">Transcription regulation</keyword>
<evidence type="ECO:0000259" key="4">
    <source>
        <dbReference type="PROSITE" id="PS50949"/>
    </source>
</evidence>
<dbReference type="Gene3D" id="1.20.120.530">
    <property type="entry name" value="GntR ligand-binding domain-like"/>
    <property type="match status" value="1"/>
</dbReference>
<evidence type="ECO:0000256" key="3">
    <source>
        <dbReference type="ARBA" id="ARBA00023163"/>
    </source>
</evidence>
<proteinExistence type="predicted"/>
<dbReference type="Gene3D" id="1.10.10.10">
    <property type="entry name" value="Winged helix-like DNA-binding domain superfamily/Winged helix DNA-binding domain"/>
    <property type="match status" value="1"/>
</dbReference>
<accession>A0ABU4HKP3</accession>
<feature type="domain" description="HTH gntR-type" evidence="4">
    <location>
        <begin position="28"/>
        <end position="96"/>
    </location>
</feature>
<keyword evidence="3" id="KW-0804">Transcription</keyword>
<dbReference type="SMART" id="SM00895">
    <property type="entry name" value="FCD"/>
    <property type="match status" value="1"/>
</dbReference>
<dbReference type="PANTHER" id="PTHR43537">
    <property type="entry name" value="TRANSCRIPTIONAL REGULATOR, GNTR FAMILY"/>
    <property type="match status" value="1"/>
</dbReference>
<dbReference type="InterPro" id="IPR036390">
    <property type="entry name" value="WH_DNA-bd_sf"/>
</dbReference>
<dbReference type="CDD" id="cd07377">
    <property type="entry name" value="WHTH_GntR"/>
    <property type="match status" value="1"/>
</dbReference>
<keyword evidence="6" id="KW-1185">Reference proteome</keyword>
<dbReference type="Pfam" id="PF07729">
    <property type="entry name" value="FCD"/>
    <property type="match status" value="1"/>
</dbReference>
<reference evidence="5 6" key="2">
    <citation type="submission" date="2023-10" db="EMBL/GenBank/DDBJ databases">
        <authorList>
            <person name="Han X.F."/>
        </authorList>
    </citation>
    <scope>NUCLEOTIDE SEQUENCE [LARGE SCALE GENOMIC DNA]</scope>
    <source>
        <strain evidence="5 6">KCTC 39840</strain>
    </source>
</reference>
<reference evidence="6" key="1">
    <citation type="submission" date="2023-07" db="EMBL/GenBank/DDBJ databases">
        <title>Conexibacter stalactiti sp. nov., isolated from stalactites in a lava cave and emended description of the genus Conexibacter.</title>
        <authorList>
            <person name="Lee S.D."/>
        </authorList>
    </citation>
    <scope>NUCLEOTIDE SEQUENCE [LARGE SCALE GENOMIC DNA]</scope>
    <source>
        <strain evidence="6">KCTC 39840</strain>
    </source>
</reference>
<dbReference type="InterPro" id="IPR008920">
    <property type="entry name" value="TF_FadR/GntR_C"/>
</dbReference>
<dbReference type="InterPro" id="IPR011711">
    <property type="entry name" value="GntR_C"/>
</dbReference>
<evidence type="ECO:0000313" key="5">
    <source>
        <dbReference type="EMBL" id="MDW5593882.1"/>
    </source>
</evidence>
<dbReference type="InterPro" id="IPR036388">
    <property type="entry name" value="WH-like_DNA-bd_sf"/>
</dbReference>
<dbReference type="EMBL" id="JAWSTH010000010">
    <property type="protein sequence ID" value="MDW5593882.1"/>
    <property type="molecule type" value="Genomic_DNA"/>
</dbReference>
<protein>
    <submittedName>
        <fullName evidence="5">FadR/GntR family transcriptional regulator</fullName>
    </submittedName>
</protein>
<dbReference type="SMART" id="SM00345">
    <property type="entry name" value="HTH_GNTR"/>
    <property type="match status" value="1"/>
</dbReference>
<dbReference type="SUPFAM" id="SSF46785">
    <property type="entry name" value="Winged helix' DNA-binding domain"/>
    <property type="match status" value="1"/>
</dbReference>
<keyword evidence="2" id="KW-0238">DNA-binding</keyword>
<dbReference type="PANTHER" id="PTHR43537:SF5">
    <property type="entry name" value="UXU OPERON TRANSCRIPTIONAL REGULATOR"/>
    <property type="match status" value="1"/>
</dbReference>
<dbReference type="SUPFAM" id="SSF48008">
    <property type="entry name" value="GntR ligand-binding domain-like"/>
    <property type="match status" value="1"/>
</dbReference>